<gene>
    <name evidence="1" type="ORF">SPELUC_LOCUS1376</name>
</gene>
<proteinExistence type="predicted"/>
<keyword evidence="2" id="KW-1185">Reference proteome</keyword>
<evidence type="ECO:0000313" key="2">
    <source>
        <dbReference type="Proteomes" id="UP000789366"/>
    </source>
</evidence>
<evidence type="ECO:0000313" key="1">
    <source>
        <dbReference type="EMBL" id="CAG8463717.1"/>
    </source>
</evidence>
<comment type="caution">
    <text evidence="1">The sequence shown here is derived from an EMBL/GenBank/DDBJ whole genome shotgun (WGS) entry which is preliminary data.</text>
</comment>
<dbReference type="Proteomes" id="UP000789366">
    <property type="component" value="Unassembled WGS sequence"/>
</dbReference>
<reference evidence="1" key="1">
    <citation type="submission" date="2021-06" db="EMBL/GenBank/DDBJ databases">
        <authorList>
            <person name="Kallberg Y."/>
            <person name="Tangrot J."/>
            <person name="Rosling A."/>
        </authorList>
    </citation>
    <scope>NUCLEOTIDE SEQUENCE</scope>
    <source>
        <strain evidence="1">28 12/20/2015</strain>
    </source>
</reference>
<protein>
    <submittedName>
        <fullName evidence="1">792_t:CDS:1</fullName>
    </submittedName>
</protein>
<sequence>MNFSIQCKFKNPKYKILIGEIREFLNTINKKNNDNHIGFFVSNVELSEYALKELNSSPVKNKICVCFYYQIIDKIKEHVNLLKNKKDKLEKDDENRKRKFIELEHENNILREMNKRIKDEKYEKLIEELRKENDELKKKIDMIENQNKKINEKLVLILNKLN</sequence>
<dbReference type="EMBL" id="CAJVPW010000725">
    <property type="protein sequence ID" value="CAG8463717.1"/>
    <property type="molecule type" value="Genomic_DNA"/>
</dbReference>
<accession>A0ACA9KCV8</accession>
<name>A0ACA9KCV8_9GLOM</name>
<organism evidence="1 2">
    <name type="scientific">Cetraspora pellucida</name>
    <dbReference type="NCBI Taxonomy" id="1433469"/>
    <lineage>
        <taxon>Eukaryota</taxon>
        <taxon>Fungi</taxon>
        <taxon>Fungi incertae sedis</taxon>
        <taxon>Mucoromycota</taxon>
        <taxon>Glomeromycotina</taxon>
        <taxon>Glomeromycetes</taxon>
        <taxon>Diversisporales</taxon>
        <taxon>Gigasporaceae</taxon>
        <taxon>Cetraspora</taxon>
    </lineage>
</organism>